<organism evidence="2 3">
    <name type="scientific">Vibrio genomosp. F10</name>
    <dbReference type="NCBI Taxonomy" id="723171"/>
    <lineage>
        <taxon>Bacteria</taxon>
        <taxon>Pseudomonadati</taxon>
        <taxon>Pseudomonadota</taxon>
        <taxon>Gammaproteobacteria</taxon>
        <taxon>Vibrionales</taxon>
        <taxon>Vibrionaceae</taxon>
        <taxon>Vibrio</taxon>
    </lineage>
</organism>
<gene>
    <name evidence="2" type="ORF">A6E14_10385</name>
</gene>
<evidence type="ECO:0000313" key="3">
    <source>
        <dbReference type="Proteomes" id="UP000093173"/>
    </source>
</evidence>
<accession>A0A1B9QZ10</accession>
<evidence type="ECO:0008006" key="4">
    <source>
        <dbReference type="Google" id="ProtNLM"/>
    </source>
</evidence>
<keyword evidence="1" id="KW-1133">Transmembrane helix</keyword>
<keyword evidence="3" id="KW-1185">Reference proteome</keyword>
<dbReference type="Pfam" id="PF11086">
    <property type="entry name" value="DUF2878"/>
    <property type="match status" value="1"/>
</dbReference>
<keyword evidence="1" id="KW-0812">Transmembrane</keyword>
<feature type="transmembrane region" description="Helical" evidence="1">
    <location>
        <begin position="134"/>
        <end position="155"/>
    </location>
</feature>
<dbReference type="RefSeq" id="WP_065576822.1">
    <property type="nucleotide sequence ID" value="NZ_JBNGCH010000506.1"/>
</dbReference>
<proteinExistence type="predicted"/>
<dbReference type="EMBL" id="MAJZ01000506">
    <property type="protein sequence ID" value="OCH75828.1"/>
    <property type="molecule type" value="Genomic_DNA"/>
</dbReference>
<feature type="transmembrane region" description="Helical" evidence="1">
    <location>
        <begin position="76"/>
        <end position="93"/>
    </location>
</feature>
<evidence type="ECO:0000256" key="1">
    <source>
        <dbReference type="SAM" id="Phobius"/>
    </source>
</evidence>
<feature type="transmembrane region" description="Helical" evidence="1">
    <location>
        <begin position="105"/>
        <end position="122"/>
    </location>
</feature>
<dbReference type="InterPro" id="IPR021306">
    <property type="entry name" value="DUF2878"/>
</dbReference>
<reference evidence="3" key="1">
    <citation type="submission" date="2016-06" db="EMBL/GenBank/DDBJ databases">
        <authorList>
            <person name="Hehemann J.-H."/>
            <person name="Arevalo P."/>
            <person name="Datta M.S."/>
            <person name="Polz M.F."/>
        </authorList>
    </citation>
    <scope>NUCLEOTIDE SEQUENCE [LARGE SCALE GENOMIC DNA]</scope>
    <source>
        <strain evidence="3">9CSC122</strain>
    </source>
</reference>
<protein>
    <recommendedName>
        <fullName evidence="4">DUF2878 domain-containing protein</fullName>
    </recommendedName>
</protein>
<evidence type="ECO:0000313" key="2">
    <source>
        <dbReference type="EMBL" id="OCH75828.1"/>
    </source>
</evidence>
<sequence>MQRFWIINLVIFQASWFCAAFLNQHAGPLMAGLLVVHFLLSPTKKKDLNLLLLAPIGLAADKLQLHLGVFSVGSEFFPMWLLLIWIMFIISLNHSLSWLNRFSSLPLAVIGALGGTASYWGGIKAGVIEPLLPAHQVILSLMLVWAILMPTFVLLRRKIERPTCEPVTG</sequence>
<dbReference type="AlphaFoldDB" id="A0A1B9QZ10"/>
<dbReference type="Proteomes" id="UP000093173">
    <property type="component" value="Unassembled WGS sequence"/>
</dbReference>
<name>A0A1B9QZ10_9VIBR</name>
<keyword evidence="1" id="KW-0472">Membrane</keyword>
<comment type="caution">
    <text evidence="2">The sequence shown here is derived from an EMBL/GenBank/DDBJ whole genome shotgun (WGS) entry which is preliminary data.</text>
</comment>